<reference evidence="2 3" key="1">
    <citation type="submission" date="2019-12" db="EMBL/GenBank/DDBJ databases">
        <authorList>
            <person name="Scholz U."/>
            <person name="Mascher M."/>
            <person name="Fiebig A."/>
        </authorList>
    </citation>
    <scope>NUCLEOTIDE SEQUENCE</scope>
</reference>
<proteinExistence type="predicted"/>
<keyword evidence="1" id="KW-0732">Signal</keyword>
<feature type="chain" id="PRO_5029584377" evidence="1">
    <location>
        <begin position="24"/>
        <end position="70"/>
    </location>
</feature>
<gene>
    <name evidence="2" type="ORF">SI7747_07010058</name>
</gene>
<dbReference type="EMBL" id="LR743594">
    <property type="protein sequence ID" value="CAA2624177.1"/>
    <property type="molecule type" value="Genomic_DNA"/>
</dbReference>
<dbReference type="EMBL" id="CACRZD030000007">
    <property type="protein sequence ID" value="CAA6663673.1"/>
    <property type="molecule type" value="Genomic_DNA"/>
</dbReference>
<protein>
    <submittedName>
        <fullName evidence="2">Uncharacterized protein</fullName>
    </submittedName>
</protein>
<organism evidence="2">
    <name type="scientific">Spirodela intermedia</name>
    <name type="common">Intermediate duckweed</name>
    <dbReference type="NCBI Taxonomy" id="51605"/>
    <lineage>
        <taxon>Eukaryota</taxon>
        <taxon>Viridiplantae</taxon>
        <taxon>Streptophyta</taxon>
        <taxon>Embryophyta</taxon>
        <taxon>Tracheophyta</taxon>
        <taxon>Spermatophyta</taxon>
        <taxon>Magnoliopsida</taxon>
        <taxon>Liliopsida</taxon>
        <taxon>Araceae</taxon>
        <taxon>Lemnoideae</taxon>
        <taxon>Spirodela</taxon>
    </lineage>
</organism>
<evidence type="ECO:0000313" key="3">
    <source>
        <dbReference type="Proteomes" id="UP001189122"/>
    </source>
</evidence>
<dbReference type="AlphaFoldDB" id="A0A7I8J1J7"/>
<evidence type="ECO:0000313" key="2">
    <source>
        <dbReference type="EMBL" id="CAA2624177.1"/>
    </source>
</evidence>
<dbReference type="PANTHER" id="PTHR33511">
    <property type="entry name" value="OS06G0632400 PROTEIN"/>
    <property type="match status" value="1"/>
</dbReference>
<accession>A0A7I8J1J7</accession>
<dbReference type="Proteomes" id="UP001189122">
    <property type="component" value="Unassembled WGS sequence"/>
</dbReference>
<feature type="signal peptide" evidence="1">
    <location>
        <begin position="1"/>
        <end position="23"/>
    </location>
</feature>
<keyword evidence="3" id="KW-1185">Reference proteome</keyword>
<name>A0A7I8J1J7_SPIIN</name>
<sequence length="70" mass="7834">MGKRGSTEGILSAILSFIGCSRGMEEKDEDEPRRKERVWASDEDCGWWVGDPDIDIKAAAYIARMKAQLS</sequence>
<evidence type="ECO:0000256" key="1">
    <source>
        <dbReference type="SAM" id="SignalP"/>
    </source>
</evidence>
<dbReference type="PROSITE" id="PS51257">
    <property type="entry name" value="PROKAR_LIPOPROTEIN"/>
    <property type="match status" value="1"/>
</dbReference>